<evidence type="ECO:0000313" key="2">
    <source>
        <dbReference type="Proteomes" id="UP000190813"/>
    </source>
</evidence>
<dbReference type="EMBL" id="MAHX01000013">
    <property type="protein sequence ID" value="OPC65918.1"/>
    <property type="molecule type" value="Genomic_DNA"/>
</dbReference>
<dbReference type="Proteomes" id="UP000190813">
    <property type="component" value="Unassembled WGS sequence"/>
</dbReference>
<dbReference type="RefSeq" id="WP_078771514.1">
    <property type="nucleotide sequence ID" value="NZ_CBCSBR010000064.1"/>
</dbReference>
<name>A0A1T3MMQ3_9FLAO</name>
<keyword evidence="2" id="KW-1185">Reference proteome</keyword>
<gene>
    <name evidence="1" type="ORF">BAZ10_01390</name>
</gene>
<organism evidence="1 2">
    <name type="scientific">Elizabethkingia occulta</name>
    <dbReference type="NCBI Taxonomy" id="1867263"/>
    <lineage>
        <taxon>Bacteria</taxon>
        <taxon>Pseudomonadati</taxon>
        <taxon>Bacteroidota</taxon>
        <taxon>Flavobacteriia</taxon>
        <taxon>Flavobacteriales</taxon>
        <taxon>Weeksellaceae</taxon>
        <taxon>Elizabethkingia</taxon>
    </lineage>
</organism>
<proteinExistence type="predicted"/>
<dbReference type="AlphaFoldDB" id="A0A1T3MMQ3"/>
<evidence type="ECO:0000313" key="1">
    <source>
        <dbReference type="EMBL" id="OPC65918.1"/>
    </source>
</evidence>
<reference evidence="1 2" key="1">
    <citation type="submission" date="2016-06" db="EMBL/GenBank/DDBJ databases">
        <title>Revisiting the taxonomy of the Elizabethkingia Genus based on Whole-Genome Sequencing, Optical Mapping, and MALDI-TOF.</title>
        <authorList>
            <person name="Nicholson A.C."/>
        </authorList>
    </citation>
    <scope>NUCLEOTIDE SEQUENCE [LARGE SCALE GENOMIC DNA]</scope>
    <source>
        <strain evidence="1 2">G4070</strain>
    </source>
</reference>
<protein>
    <submittedName>
        <fullName evidence="1">Uncharacterized protein</fullName>
    </submittedName>
</protein>
<comment type="caution">
    <text evidence="1">The sequence shown here is derived from an EMBL/GenBank/DDBJ whole genome shotgun (WGS) entry which is preliminary data.</text>
</comment>
<accession>A0A1T3MMQ3</accession>
<sequence length="133" mass="15990">MKLTYDRWGRNTYNTRAIMIKKFHEIESYIIRLDQMEFAEVLLEDDKTSLYINGNGEEYIISFNTGEDKFDLENDEVLHSSTEKIELTIKRELKTYLARKVLTMDHALKAARYYFEFKDKDDSLNWKEIKNEN</sequence>